<accession>A0A939KFD6</accession>
<sequence>MPKFSQSINLSNQITIVLNGDFSLKISPSPDNSDHINLINYKKDNFSRKITSDLIEINVSEVELEGQKHFDKFNSSIEKKQGVLSSISSFISDAIEYKNFVEEKKNNIVLEILLNKKNEKEILIISKNLSVTFGEIHTESIKIKSGNLNFQHGKLISRSIEINSGNIKGMTIFNPGNKNIKITSSNGSLTVNKNPEFNGLIEYYGNNLKTINAPKNGDINSGHFYTKLNNGKIIFNEN</sequence>
<name>A0A939KFD6_9BURK</name>
<evidence type="ECO:0000313" key="1">
    <source>
        <dbReference type="EMBL" id="MBO1250308.1"/>
    </source>
</evidence>
<evidence type="ECO:0008006" key="3">
    <source>
        <dbReference type="Google" id="ProtNLM"/>
    </source>
</evidence>
<dbReference type="RefSeq" id="WP_207575708.1">
    <property type="nucleotide sequence ID" value="NZ_JAFNME010000024.1"/>
</dbReference>
<dbReference type="AlphaFoldDB" id="A0A939KFD6"/>
<proteinExistence type="predicted"/>
<comment type="caution">
    <text evidence="1">The sequence shown here is derived from an EMBL/GenBank/DDBJ whole genome shotgun (WGS) entry which is preliminary data.</text>
</comment>
<gene>
    <name evidence="1" type="ORF">J1777_10825</name>
</gene>
<organism evidence="1 2">
    <name type="scientific">Comamonas denitrificans</name>
    <dbReference type="NCBI Taxonomy" id="117506"/>
    <lineage>
        <taxon>Bacteria</taxon>
        <taxon>Pseudomonadati</taxon>
        <taxon>Pseudomonadota</taxon>
        <taxon>Betaproteobacteria</taxon>
        <taxon>Burkholderiales</taxon>
        <taxon>Comamonadaceae</taxon>
        <taxon>Comamonas</taxon>
    </lineage>
</organism>
<dbReference type="EMBL" id="JAFNME010000024">
    <property type="protein sequence ID" value="MBO1250308.1"/>
    <property type="molecule type" value="Genomic_DNA"/>
</dbReference>
<evidence type="ECO:0000313" key="2">
    <source>
        <dbReference type="Proteomes" id="UP000664731"/>
    </source>
</evidence>
<dbReference type="Proteomes" id="UP000664731">
    <property type="component" value="Unassembled WGS sequence"/>
</dbReference>
<keyword evidence="2" id="KW-1185">Reference proteome</keyword>
<reference evidence="1" key="1">
    <citation type="submission" date="2021-03" db="EMBL/GenBank/DDBJ databases">
        <title>Comamonas denitrificans.</title>
        <authorList>
            <person name="Finster K."/>
        </authorList>
    </citation>
    <scope>NUCLEOTIDE SEQUENCE</scope>
    <source>
        <strain evidence="1">MM2021_4</strain>
    </source>
</reference>
<protein>
    <recommendedName>
        <fullName evidence="3">Adhesin domain-containing protein</fullName>
    </recommendedName>
</protein>